<comment type="caution">
    <text evidence="1">The sequence shown here is derived from an EMBL/GenBank/DDBJ whole genome shotgun (WGS) entry which is preliminary data.</text>
</comment>
<dbReference type="RefSeq" id="WP_341698844.1">
    <property type="nucleotide sequence ID" value="NZ_JBBYHU010000001.1"/>
</dbReference>
<proteinExistence type="predicted"/>
<organism evidence="1 2">
    <name type="scientific">Flavobacterium flavipallidum</name>
    <dbReference type="NCBI Taxonomy" id="3139140"/>
    <lineage>
        <taxon>Bacteria</taxon>
        <taxon>Pseudomonadati</taxon>
        <taxon>Bacteroidota</taxon>
        <taxon>Flavobacteriia</taxon>
        <taxon>Flavobacteriales</taxon>
        <taxon>Flavobacteriaceae</taxon>
        <taxon>Flavobacterium</taxon>
    </lineage>
</organism>
<dbReference type="Proteomes" id="UP001398556">
    <property type="component" value="Unassembled WGS sequence"/>
</dbReference>
<dbReference type="EMBL" id="JBBYHU010000001">
    <property type="protein sequence ID" value="MEL1239559.1"/>
    <property type="molecule type" value="Genomic_DNA"/>
</dbReference>
<evidence type="ECO:0000313" key="1">
    <source>
        <dbReference type="EMBL" id="MEL1239559.1"/>
    </source>
</evidence>
<reference evidence="1 2" key="1">
    <citation type="submission" date="2024-04" db="EMBL/GenBank/DDBJ databases">
        <title>Flavobacterium sp. DGU99 16S ribosomal RNA gene Genome sequencing and assembly.</title>
        <authorList>
            <person name="Park S."/>
        </authorList>
    </citation>
    <scope>NUCLEOTIDE SEQUENCE [LARGE SCALE GENOMIC DNA]</scope>
    <source>
        <strain evidence="1 2">DGU99</strain>
    </source>
</reference>
<keyword evidence="2" id="KW-1185">Reference proteome</keyword>
<accession>A0ABU9HI19</accession>
<sequence length="96" mass="11063">MPNPKVVYDDSYHIARFIALISLELKNFEQAKKWAEITKSCDPERQDIGEKEFLIGIVAYESGDMLEAKRFLEIANNKSGGRCFSSDDKKYKQLIK</sequence>
<protein>
    <recommendedName>
        <fullName evidence="3">Tetratricopeptide repeat protein</fullName>
    </recommendedName>
</protein>
<evidence type="ECO:0000313" key="2">
    <source>
        <dbReference type="Proteomes" id="UP001398556"/>
    </source>
</evidence>
<evidence type="ECO:0008006" key="3">
    <source>
        <dbReference type="Google" id="ProtNLM"/>
    </source>
</evidence>
<gene>
    <name evidence="1" type="ORF">AAEO59_00705</name>
</gene>
<name>A0ABU9HI19_9FLAO</name>